<evidence type="ECO:0000256" key="3">
    <source>
        <dbReference type="ARBA" id="ARBA00008077"/>
    </source>
</evidence>
<evidence type="ECO:0000256" key="13">
    <source>
        <dbReference type="ARBA" id="ARBA00023180"/>
    </source>
</evidence>
<organism evidence="22 23">
    <name type="scientific">Chironomus riparius</name>
    <dbReference type="NCBI Taxonomy" id="315576"/>
    <lineage>
        <taxon>Eukaryota</taxon>
        <taxon>Metazoa</taxon>
        <taxon>Ecdysozoa</taxon>
        <taxon>Arthropoda</taxon>
        <taxon>Hexapoda</taxon>
        <taxon>Insecta</taxon>
        <taxon>Pterygota</taxon>
        <taxon>Neoptera</taxon>
        <taxon>Endopterygota</taxon>
        <taxon>Diptera</taxon>
        <taxon>Nematocera</taxon>
        <taxon>Chironomoidea</taxon>
        <taxon>Chironomidae</taxon>
        <taxon>Chironominae</taxon>
        <taxon>Chironomus</taxon>
    </lineage>
</organism>
<evidence type="ECO:0000256" key="1">
    <source>
        <dbReference type="ARBA" id="ARBA00004138"/>
    </source>
</evidence>
<keyword evidence="8 19" id="KW-1133">Transmembrane helix</keyword>
<dbReference type="GO" id="GO:0005113">
    <property type="term" value="F:patched binding"/>
    <property type="evidence" value="ECO:0007669"/>
    <property type="project" value="TreeGrafter"/>
</dbReference>
<dbReference type="PANTHER" id="PTHR11309:SF35">
    <property type="entry name" value="PROTEIN SMOOTHENED"/>
    <property type="match status" value="1"/>
</dbReference>
<comment type="similarity">
    <text evidence="3">Belongs to the G-protein coupled receptor Fz/Smo family.</text>
</comment>
<feature type="compositionally biased region" description="Basic and acidic residues" evidence="18">
    <location>
        <begin position="898"/>
        <end position="919"/>
    </location>
</feature>
<dbReference type="GO" id="GO:0007417">
    <property type="term" value="P:central nervous system development"/>
    <property type="evidence" value="ECO:0007669"/>
    <property type="project" value="TreeGrafter"/>
</dbReference>
<dbReference type="GO" id="GO:0071679">
    <property type="term" value="P:commissural neuron axon guidance"/>
    <property type="evidence" value="ECO:0007669"/>
    <property type="project" value="TreeGrafter"/>
</dbReference>
<evidence type="ECO:0000256" key="10">
    <source>
        <dbReference type="ARBA" id="ARBA00023136"/>
    </source>
</evidence>
<feature type="domain" description="FZ" evidence="20">
    <location>
        <begin position="61"/>
        <end position="180"/>
    </location>
</feature>
<dbReference type="Proteomes" id="UP001153620">
    <property type="component" value="Chromosome 1"/>
</dbReference>
<dbReference type="EMBL" id="OU895877">
    <property type="protein sequence ID" value="CAG9798274.1"/>
    <property type="molecule type" value="Genomic_DNA"/>
</dbReference>
<keyword evidence="7" id="KW-0732">Signal</keyword>
<feature type="region of interest" description="Disordered" evidence="18">
    <location>
        <begin position="861"/>
        <end position="919"/>
    </location>
</feature>
<evidence type="ECO:0000256" key="18">
    <source>
        <dbReference type="SAM" id="MobiDB-lite"/>
    </source>
</evidence>
<keyword evidence="13" id="KW-0325">Glycoprotein</keyword>
<dbReference type="InterPro" id="IPR000539">
    <property type="entry name" value="Frizzled/Smoothened_7TM"/>
</dbReference>
<evidence type="ECO:0000259" key="20">
    <source>
        <dbReference type="PROSITE" id="PS50038"/>
    </source>
</evidence>
<reference evidence="22" key="2">
    <citation type="submission" date="2022-10" db="EMBL/GenBank/DDBJ databases">
        <authorList>
            <consortium name="ENA_rothamsted_submissions"/>
            <consortium name="culmorum"/>
            <person name="King R."/>
        </authorList>
    </citation>
    <scope>NUCLEOTIDE SEQUENCE</scope>
</reference>
<evidence type="ECO:0000313" key="22">
    <source>
        <dbReference type="EMBL" id="CAG9798274.1"/>
    </source>
</evidence>
<keyword evidence="11" id="KW-1015">Disulfide bond</keyword>
<evidence type="ECO:0000259" key="21">
    <source>
        <dbReference type="PROSITE" id="PS50261"/>
    </source>
</evidence>
<feature type="compositionally biased region" description="Polar residues" evidence="18">
    <location>
        <begin position="882"/>
        <end position="892"/>
    </location>
</feature>
<evidence type="ECO:0000256" key="5">
    <source>
        <dbReference type="ARBA" id="ARBA00022475"/>
    </source>
</evidence>
<dbReference type="GO" id="GO:0007389">
    <property type="term" value="P:pattern specification process"/>
    <property type="evidence" value="ECO:0007669"/>
    <property type="project" value="TreeGrafter"/>
</dbReference>
<gene>
    <name evidence="22" type="ORF">CHIRRI_LOCUS1258</name>
</gene>
<evidence type="ECO:0000256" key="15">
    <source>
        <dbReference type="ARBA" id="ARBA00023273"/>
    </source>
</evidence>
<keyword evidence="5" id="KW-1003">Cell membrane</keyword>
<dbReference type="InterPro" id="IPR036790">
    <property type="entry name" value="Frizzled_dom_sf"/>
</dbReference>
<dbReference type="Gene3D" id="1.10.2000.10">
    <property type="entry name" value="Frizzled cysteine-rich domain"/>
    <property type="match status" value="1"/>
</dbReference>
<dbReference type="InterPro" id="IPR017981">
    <property type="entry name" value="GPCR_2-like_7TM"/>
</dbReference>
<feature type="compositionally biased region" description="Basic and acidic residues" evidence="18">
    <location>
        <begin position="701"/>
        <end position="713"/>
    </location>
</feature>
<dbReference type="GO" id="GO:0005886">
    <property type="term" value="C:plasma membrane"/>
    <property type="evidence" value="ECO:0007669"/>
    <property type="project" value="UniProtKB-SubCell"/>
</dbReference>
<feature type="transmembrane region" description="Helical" evidence="19">
    <location>
        <begin position="448"/>
        <end position="473"/>
    </location>
</feature>
<dbReference type="SMART" id="SM01330">
    <property type="entry name" value="Frizzled"/>
    <property type="match status" value="1"/>
</dbReference>
<keyword evidence="6 19" id="KW-0812">Transmembrane</keyword>
<feature type="transmembrane region" description="Helical" evidence="19">
    <location>
        <begin position="314"/>
        <end position="338"/>
    </location>
</feature>
<feature type="transmembrane region" description="Helical" evidence="19">
    <location>
        <begin position="232"/>
        <end position="251"/>
    </location>
</feature>
<evidence type="ECO:0000256" key="9">
    <source>
        <dbReference type="ARBA" id="ARBA00023040"/>
    </source>
</evidence>
<dbReference type="Pfam" id="PF01392">
    <property type="entry name" value="Fz"/>
    <property type="match status" value="1"/>
</dbReference>
<evidence type="ECO:0000256" key="11">
    <source>
        <dbReference type="ARBA" id="ARBA00023157"/>
    </source>
</evidence>
<evidence type="ECO:0000256" key="8">
    <source>
        <dbReference type="ARBA" id="ARBA00022989"/>
    </source>
</evidence>
<dbReference type="Pfam" id="PF01534">
    <property type="entry name" value="Frizzled"/>
    <property type="match status" value="1"/>
</dbReference>
<dbReference type="SMART" id="SM00063">
    <property type="entry name" value="FRI"/>
    <property type="match status" value="1"/>
</dbReference>
<evidence type="ECO:0000256" key="6">
    <source>
        <dbReference type="ARBA" id="ARBA00022692"/>
    </source>
</evidence>
<dbReference type="PROSITE" id="PS50038">
    <property type="entry name" value="FZ"/>
    <property type="match status" value="1"/>
</dbReference>
<feature type="transmembrane region" description="Helical" evidence="19">
    <location>
        <begin position="358"/>
        <end position="377"/>
    </location>
</feature>
<evidence type="ECO:0000256" key="19">
    <source>
        <dbReference type="SAM" id="Phobius"/>
    </source>
</evidence>
<feature type="region of interest" description="Disordered" evidence="18">
    <location>
        <begin position="660"/>
        <end position="718"/>
    </location>
</feature>
<dbReference type="GO" id="GO:0007224">
    <property type="term" value="P:smoothened signaling pathway"/>
    <property type="evidence" value="ECO:0007669"/>
    <property type="project" value="TreeGrafter"/>
</dbReference>
<dbReference type="PRINTS" id="PR00489">
    <property type="entry name" value="FRIZZLED"/>
</dbReference>
<keyword evidence="10 19" id="KW-0472">Membrane</keyword>
<comment type="subcellular location">
    <subcellularLocation>
        <location evidence="2">Cell membrane</location>
        <topology evidence="2">Multi-pass membrane protein</topology>
    </subcellularLocation>
    <subcellularLocation>
        <location evidence="1">Cell projection</location>
        <location evidence="1">Cilium</location>
    </subcellularLocation>
</comment>
<feature type="transmembrane region" description="Helical" evidence="19">
    <location>
        <begin position="263"/>
        <end position="282"/>
    </location>
</feature>
<keyword evidence="23" id="KW-1185">Reference proteome</keyword>
<dbReference type="Gene3D" id="1.20.1070.10">
    <property type="entry name" value="Rhodopsin 7-helix transmembrane proteins"/>
    <property type="match status" value="1"/>
</dbReference>
<evidence type="ECO:0000256" key="4">
    <source>
        <dbReference type="ARBA" id="ARBA00022473"/>
    </source>
</evidence>
<evidence type="ECO:0000256" key="7">
    <source>
        <dbReference type="ARBA" id="ARBA00022729"/>
    </source>
</evidence>
<dbReference type="GO" id="GO:0005929">
    <property type="term" value="C:cilium"/>
    <property type="evidence" value="ECO:0007669"/>
    <property type="project" value="UniProtKB-SubCell"/>
</dbReference>
<accession>A0A9N9WM95</accession>
<evidence type="ECO:0000256" key="14">
    <source>
        <dbReference type="ARBA" id="ARBA00023224"/>
    </source>
</evidence>
<dbReference type="InterPro" id="IPR020067">
    <property type="entry name" value="Frizzled_dom"/>
</dbReference>
<keyword evidence="9" id="KW-0297">G-protein coupled receptor</keyword>
<keyword evidence="4" id="KW-0217">Developmental protein</keyword>
<sequence length="1017" mass="115861">MDVNCHQNPSIYSENLEAAARITLELINGTNNFRMHGKKAKDERWVWNDGKEGRYIYCVREAKNPCQKLETDTCFGQNIPYKNTNQDMTNFFSQDVALEFLHSYQALKHIPKCWAVIQPFLCAVLFPKCEKINNMDMIYLPSLEMCKITMEPCKILYNTSYFPEFLKCNESVFPSKCNNDVREMKFNISGQCLHPLTPTIDPSNSYKDIEGCGLECKDPLYTEDEHRQIRKLIGWCASVSLILHLFAIFTFTIDWHNGNKYPALIIFYVNLCYMISCIGWLAQFFPGAKQDIVCRFDNTLKQGEPSGGENLSCILVFILVYYFLMAAMCWFVIFTYAWHMSFRAIGKIQERIDKKASYFHVIAWSIPLVLTITILAISEVDANSTVGICFVGYVNHPIRGGFVLGPVICSLLIGGYFLIRGIVILINLKISSKQIISTRANQKIRQSIVRMGICSLLMFIFIITTILCHIYEFKNSGKWAMSLRESIICRITTMYSEEDASSCRMTSRPSISLLQLHLMSLFLSGMVMASFVFTPSSLDIWSRYFRRKISGKVDEPLKLQKHKVIAQAFAKRKVFQNQGRLSISFHNSHTDPCNLKFDISDMNSAVGSHDFSSTWANNLPRFVNRRYALTGCPSSSRSSHGHRRNSIDSEISFSVRHVSVESRRNSNDSQVSVKIAEMKTKVASRSRGSKSKSRSSRHQRRDFTSKRYSRKESSTSMESQILQIAQRQGAHHSAIEPNNEMALVPMSHHRRRSGLIADLSPEQINELIAKNRFLLPYLTTSEDEKSSVGSFNIQDSKLDAILKQIGLSEHKIIENKLNSDHHDGDSGEIKIRKSINDYSDLSSKENIATLGSRAIKSSNRSINSKKGLKMPNRARKGRKSSRTITRNANPLISGSGKMKIDKKEMRKSKDKENLKKSQEESFNSLGIELTSMNLHGSYSGRSDIGIQTELAHESSTEFIDNFTTREMDDQDDDDDEITEDYKLLNKRTSISHSKRRGTNDITLTESEKLKLLLLPSK</sequence>
<evidence type="ECO:0000256" key="16">
    <source>
        <dbReference type="ARBA" id="ARBA00035037"/>
    </source>
</evidence>
<evidence type="ECO:0000256" key="17">
    <source>
        <dbReference type="PROSITE-ProRule" id="PRU00090"/>
    </source>
</evidence>
<dbReference type="AlphaFoldDB" id="A0A9N9WM95"/>
<reference evidence="22" key="1">
    <citation type="submission" date="2022-01" db="EMBL/GenBank/DDBJ databases">
        <authorList>
            <person name="King R."/>
        </authorList>
    </citation>
    <scope>NUCLEOTIDE SEQUENCE</scope>
</reference>
<comment type="caution">
    <text evidence="17">Lacks conserved residue(s) required for the propagation of feature annotation.</text>
</comment>
<feature type="domain" description="G-protein coupled receptors family 2 profile 2" evidence="21">
    <location>
        <begin position="227"/>
        <end position="536"/>
    </location>
</feature>
<dbReference type="FunFam" id="1.20.1070.10:FF:000068">
    <property type="entry name" value="Smoothened, frizzled class receptor"/>
    <property type="match status" value="1"/>
</dbReference>
<evidence type="ECO:0000256" key="12">
    <source>
        <dbReference type="ARBA" id="ARBA00023170"/>
    </source>
</evidence>
<dbReference type="OrthoDB" id="10064659at2759"/>
<dbReference type="InterPro" id="IPR035683">
    <property type="entry name" value="SMO_7TM"/>
</dbReference>
<dbReference type="GO" id="GO:0004930">
    <property type="term" value="F:G protein-coupled receptor activity"/>
    <property type="evidence" value="ECO:0007669"/>
    <property type="project" value="UniProtKB-KW"/>
</dbReference>
<dbReference type="PANTHER" id="PTHR11309">
    <property type="entry name" value="FRIZZLED"/>
    <property type="match status" value="1"/>
</dbReference>
<dbReference type="CDD" id="cd15030">
    <property type="entry name" value="7tmF_SMO_homolog"/>
    <property type="match status" value="1"/>
</dbReference>
<dbReference type="InterPro" id="IPR015526">
    <property type="entry name" value="Frizzled/SFRP"/>
</dbReference>
<evidence type="ECO:0000313" key="23">
    <source>
        <dbReference type="Proteomes" id="UP001153620"/>
    </source>
</evidence>
<feature type="transmembrane region" description="Helical" evidence="19">
    <location>
        <begin position="403"/>
        <end position="428"/>
    </location>
</feature>
<feature type="compositionally biased region" description="Basic residues" evidence="18">
    <location>
        <begin position="682"/>
        <end position="700"/>
    </location>
</feature>
<dbReference type="SUPFAM" id="SSF63501">
    <property type="entry name" value="Frizzled cysteine-rich domain"/>
    <property type="match status" value="1"/>
</dbReference>
<dbReference type="GO" id="GO:0030425">
    <property type="term" value="C:dendrite"/>
    <property type="evidence" value="ECO:0007669"/>
    <property type="project" value="TreeGrafter"/>
</dbReference>
<evidence type="ECO:0000256" key="2">
    <source>
        <dbReference type="ARBA" id="ARBA00004651"/>
    </source>
</evidence>
<keyword evidence="15" id="KW-0966">Cell projection</keyword>
<keyword evidence="12" id="KW-0675">Receptor</keyword>
<dbReference type="GO" id="GO:0009888">
    <property type="term" value="P:tissue development"/>
    <property type="evidence" value="ECO:0007669"/>
    <property type="project" value="UniProtKB-ARBA"/>
</dbReference>
<protein>
    <recommendedName>
        <fullName evidence="16">Protein smoothened</fullName>
    </recommendedName>
</protein>
<proteinExistence type="inferred from homology"/>
<name>A0A9N9WM95_9DIPT</name>
<dbReference type="PROSITE" id="PS50261">
    <property type="entry name" value="G_PROTEIN_RECEP_F2_4"/>
    <property type="match status" value="1"/>
</dbReference>
<feature type="compositionally biased region" description="Basic residues" evidence="18">
    <location>
        <begin position="866"/>
        <end position="881"/>
    </location>
</feature>
<keyword evidence="14" id="KW-0807">Transducer</keyword>